<dbReference type="Gene3D" id="3.40.50.1700">
    <property type="entry name" value="Glycoside hydrolase family 3 C-terminal domain"/>
    <property type="match status" value="1"/>
</dbReference>
<evidence type="ECO:0000313" key="4">
    <source>
        <dbReference type="Proteomes" id="UP000059680"/>
    </source>
</evidence>
<reference evidence="3 4" key="2">
    <citation type="journal article" date="2013" name="Plant Cell Physiol.">
        <title>Rice Annotation Project Database (RAP-DB): an integrative and interactive database for rice genomics.</title>
        <authorList>
            <person name="Sakai H."/>
            <person name="Lee S.S."/>
            <person name="Tanaka T."/>
            <person name="Numa H."/>
            <person name="Kim J."/>
            <person name="Kawahara Y."/>
            <person name="Wakimoto H."/>
            <person name="Yang C.C."/>
            <person name="Iwamoto M."/>
            <person name="Abe T."/>
            <person name="Yamada Y."/>
            <person name="Muto A."/>
            <person name="Inokuchi H."/>
            <person name="Ikemura T."/>
            <person name="Matsumoto T."/>
            <person name="Sasaki T."/>
            <person name="Itoh T."/>
        </authorList>
    </citation>
    <scope>NUCLEOTIDE SEQUENCE [LARGE SCALE GENOMIC DNA]</scope>
    <source>
        <strain evidence="4">cv. Nipponbare</strain>
    </source>
</reference>
<dbReference type="PaxDb" id="39947-A0A0P0XZC5"/>
<dbReference type="GO" id="GO:0005975">
    <property type="term" value="P:carbohydrate metabolic process"/>
    <property type="evidence" value="ECO:0007669"/>
    <property type="project" value="InterPro"/>
</dbReference>
<sequence length="212" mass="22781">MGPTCKWPPHFNQYFQVTLSSLLFLSSPPCRRAPVVSSNLNLVGELGKKDYRDPTQEAVRKSLIFLKNGKPDDVALLPLPKKTRSILIATYHADDLGSCSAASAATGPSPDRASPGTTSPPASPPSIVVSALAAVLATDVVGAAGNEDGVRLLWIAACRQAVLEDDGLAHDLRCLVVVLLLTQLADEAKIEAHPQCLPLRQSEREERRREVE</sequence>
<dbReference type="PANTHER" id="PTHR30620">
    <property type="entry name" value="PERIPLASMIC BETA-GLUCOSIDASE-RELATED"/>
    <property type="match status" value="1"/>
</dbReference>
<feature type="region of interest" description="Disordered" evidence="2">
    <location>
        <begin position="102"/>
        <end position="124"/>
    </location>
</feature>
<reference evidence="4" key="1">
    <citation type="journal article" date="2005" name="Nature">
        <title>The map-based sequence of the rice genome.</title>
        <authorList>
            <consortium name="International rice genome sequencing project (IRGSP)"/>
            <person name="Matsumoto T."/>
            <person name="Wu J."/>
            <person name="Kanamori H."/>
            <person name="Katayose Y."/>
            <person name="Fujisawa M."/>
            <person name="Namiki N."/>
            <person name="Mizuno H."/>
            <person name="Yamamoto K."/>
            <person name="Antonio B.A."/>
            <person name="Baba T."/>
            <person name="Sakata K."/>
            <person name="Nagamura Y."/>
            <person name="Aoki H."/>
            <person name="Arikawa K."/>
            <person name="Arita K."/>
            <person name="Bito T."/>
            <person name="Chiden Y."/>
            <person name="Fujitsuka N."/>
            <person name="Fukunaka R."/>
            <person name="Hamada M."/>
            <person name="Harada C."/>
            <person name="Hayashi A."/>
            <person name="Hijishita S."/>
            <person name="Honda M."/>
            <person name="Hosokawa S."/>
            <person name="Ichikawa Y."/>
            <person name="Idonuma A."/>
            <person name="Iijima M."/>
            <person name="Ikeda M."/>
            <person name="Ikeno M."/>
            <person name="Ito K."/>
            <person name="Ito S."/>
            <person name="Ito T."/>
            <person name="Ito Y."/>
            <person name="Ito Y."/>
            <person name="Iwabuchi A."/>
            <person name="Kamiya K."/>
            <person name="Karasawa W."/>
            <person name="Kurita K."/>
            <person name="Katagiri S."/>
            <person name="Kikuta A."/>
            <person name="Kobayashi H."/>
            <person name="Kobayashi N."/>
            <person name="Machita K."/>
            <person name="Maehara T."/>
            <person name="Masukawa M."/>
            <person name="Mizubayashi T."/>
            <person name="Mukai Y."/>
            <person name="Nagasaki H."/>
            <person name="Nagata Y."/>
            <person name="Naito S."/>
            <person name="Nakashima M."/>
            <person name="Nakama Y."/>
            <person name="Nakamichi Y."/>
            <person name="Nakamura M."/>
            <person name="Meguro A."/>
            <person name="Negishi M."/>
            <person name="Ohta I."/>
            <person name="Ohta T."/>
            <person name="Okamoto M."/>
            <person name="Ono N."/>
            <person name="Saji S."/>
            <person name="Sakaguchi M."/>
            <person name="Sakai K."/>
            <person name="Shibata M."/>
            <person name="Shimokawa T."/>
            <person name="Song J."/>
            <person name="Takazaki Y."/>
            <person name="Terasawa K."/>
            <person name="Tsugane M."/>
            <person name="Tsuji K."/>
            <person name="Ueda S."/>
            <person name="Waki K."/>
            <person name="Yamagata H."/>
            <person name="Yamamoto M."/>
            <person name="Yamamoto S."/>
            <person name="Yamane H."/>
            <person name="Yoshiki S."/>
            <person name="Yoshihara R."/>
            <person name="Yukawa K."/>
            <person name="Zhong H."/>
            <person name="Yano M."/>
            <person name="Yuan Q."/>
            <person name="Ouyang S."/>
            <person name="Liu J."/>
            <person name="Jones K.M."/>
            <person name="Gansberger K."/>
            <person name="Moffat K."/>
            <person name="Hill J."/>
            <person name="Bera J."/>
            <person name="Fadrosh D."/>
            <person name="Jin S."/>
            <person name="Johri S."/>
            <person name="Kim M."/>
            <person name="Overton L."/>
            <person name="Reardon M."/>
            <person name="Tsitrin T."/>
            <person name="Vuong H."/>
            <person name="Weaver B."/>
            <person name="Ciecko A."/>
            <person name="Tallon L."/>
            <person name="Jackson J."/>
            <person name="Pai G."/>
            <person name="Aken S.V."/>
            <person name="Utterback T."/>
            <person name="Reidmuller S."/>
            <person name="Feldblyum T."/>
            <person name="Hsiao J."/>
            <person name="Zismann V."/>
            <person name="Iobst S."/>
            <person name="de Vazeille A.R."/>
            <person name="Buell C.R."/>
            <person name="Ying K."/>
            <person name="Li Y."/>
            <person name="Lu T."/>
            <person name="Huang Y."/>
            <person name="Zhao Q."/>
            <person name="Feng Q."/>
            <person name="Zhang L."/>
            <person name="Zhu J."/>
            <person name="Weng Q."/>
            <person name="Mu J."/>
            <person name="Lu Y."/>
            <person name="Fan D."/>
            <person name="Liu Y."/>
            <person name="Guan J."/>
            <person name="Zhang Y."/>
            <person name="Yu S."/>
            <person name="Liu X."/>
            <person name="Zhang Y."/>
            <person name="Hong G."/>
            <person name="Han B."/>
            <person name="Choisne N."/>
            <person name="Demange N."/>
            <person name="Orjeda G."/>
            <person name="Samain S."/>
            <person name="Cattolico L."/>
            <person name="Pelletier E."/>
            <person name="Couloux A."/>
            <person name="Segurens B."/>
            <person name="Wincker P."/>
            <person name="D'Hont A."/>
            <person name="Scarpelli C."/>
            <person name="Weissenbach J."/>
            <person name="Salanoubat M."/>
            <person name="Quetier F."/>
            <person name="Yu Y."/>
            <person name="Kim H.R."/>
            <person name="Rambo T."/>
            <person name="Currie J."/>
            <person name="Collura K."/>
            <person name="Luo M."/>
            <person name="Yang T."/>
            <person name="Ammiraju J.S.S."/>
            <person name="Engler F."/>
            <person name="Soderlund C."/>
            <person name="Wing R.A."/>
            <person name="Palmer L.E."/>
            <person name="de la Bastide M."/>
            <person name="Spiegel L."/>
            <person name="Nascimento L."/>
            <person name="Zutavern T."/>
            <person name="O'Shaughnessy A."/>
            <person name="Dike S."/>
            <person name="Dedhia N."/>
            <person name="Preston R."/>
            <person name="Balija V."/>
            <person name="McCombie W.R."/>
            <person name="Chow T."/>
            <person name="Chen H."/>
            <person name="Chung M."/>
            <person name="Chen C."/>
            <person name="Shaw J."/>
            <person name="Wu H."/>
            <person name="Hsiao K."/>
            <person name="Chao Y."/>
            <person name="Chu M."/>
            <person name="Cheng C."/>
            <person name="Hour A."/>
            <person name="Lee P."/>
            <person name="Lin S."/>
            <person name="Lin Y."/>
            <person name="Liou J."/>
            <person name="Liu S."/>
            <person name="Hsing Y."/>
            <person name="Raghuvanshi S."/>
            <person name="Mohanty A."/>
            <person name="Bharti A.K."/>
            <person name="Gaur A."/>
            <person name="Gupta V."/>
            <person name="Kumar D."/>
            <person name="Ravi V."/>
            <person name="Vij S."/>
            <person name="Kapur A."/>
            <person name="Khurana P."/>
            <person name="Khurana P."/>
            <person name="Khurana J.P."/>
            <person name="Tyagi A.K."/>
            <person name="Gaikwad K."/>
            <person name="Singh A."/>
            <person name="Dalal V."/>
            <person name="Srivastava S."/>
            <person name="Dixit A."/>
            <person name="Pal A.K."/>
            <person name="Ghazi I.A."/>
            <person name="Yadav M."/>
            <person name="Pandit A."/>
            <person name="Bhargava A."/>
            <person name="Sureshbabu K."/>
            <person name="Batra K."/>
            <person name="Sharma T.R."/>
            <person name="Mohapatra T."/>
            <person name="Singh N.K."/>
            <person name="Messing J."/>
            <person name="Nelson A.B."/>
            <person name="Fuks G."/>
            <person name="Kavchok S."/>
            <person name="Keizer G."/>
            <person name="Linton E."/>
            <person name="Llaca V."/>
            <person name="Song R."/>
            <person name="Tanyolac B."/>
            <person name="Young S."/>
            <person name="Ho-Il K."/>
            <person name="Hahn J.H."/>
            <person name="Sangsakoo G."/>
            <person name="Vanavichit A."/>
            <person name="de Mattos Luiz.A.T."/>
            <person name="Zimmer P.D."/>
            <person name="Malone G."/>
            <person name="Dellagostin O."/>
            <person name="de Oliveira A.C."/>
            <person name="Bevan M."/>
            <person name="Bancroft I."/>
            <person name="Minx P."/>
            <person name="Cordum H."/>
            <person name="Wilson R."/>
            <person name="Cheng Z."/>
            <person name="Jin W."/>
            <person name="Jiang J."/>
            <person name="Leong S.A."/>
            <person name="Iwama H."/>
            <person name="Gojobori T."/>
            <person name="Itoh T."/>
            <person name="Niimura Y."/>
            <person name="Fujii Y."/>
            <person name="Habara T."/>
            <person name="Sakai H."/>
            <person name="Sato Y."/>
            <person name="Wilson G."/>
            <person name="Kumar K."/>
            <person name="McCouch S."/>
            <person name="Juretic N."/>
            <person name="Hoen D."/>
            <person name="Wright S."/>
            <person name="Bruskiewich R."/>
            <person name="Bureau T."/>
            <person name="Miyao A."/>
            <person name="Hirochika H."/>
            <person name="Nishikawa T."/>
            <person name="Kadowaki K."/>
            <person name="Sugiura M."/>
            <person name="Burr B."/>
            <person name="Sasaki T."/>
        </authorList>
    </citation>
    <scope>NUCLEOTIDE SEQUENCE [LARGE SCALE GENOMIC DNA]</scope>
    <source>
        <strain evidence="4">cv. Nipponbare</strain>
    </source>
</reference>
<evidence type="ECO:0000256" key="1">
    <source>
        <dbReference type="ARBA" id="ARBA00022801"/>
    </source>
</evidence>
<evidence type="ECO:0000256" key="2">
    <source>
        <dbReference type="SAM" id="MobiDB-lite"/>
    </source>
</evidence>
<reference evidence="3 4" key="3">
    <citation type="journal article" date="2013" name="Rice">
        <title>Improvement of the Oryza sativa Nipponbare reference genome using next generation sequence and optical map data.</title>
        <authorList>
            <person name="Kawahara Y."/>
            <person name="de la Bastide M."/>
            <person name="Hamilton J.P."/>
            <person name="Kanamori H."/>
            <person name="McCombie W.R."/>
            <person name="Ouyang S."/>
            <person name="Schwartz D.C."/>
            <person name="Tanaka T."/>
            <person name="Wu J."/>
            <person name="Zhou S."/>
            <person name="Childs K.L."/>
            <person name="Davidson R.M."/>
            <person name="Lin H."/>
            <person name="Quesada-Ocampo L."/>
            <person name="Vaillancourt B."/>
            <person name="Sakai H."/>
            <person name="Lee S.S."/>
            <person name="Kim J."/>
            <person name="Numa H."/>
            <person name="Itoh T."/>
            <person name="Buell C.R."/>
            <person name="Matsumoto T."/>
        </authorList>
    </citation>
    <scope>NUCLEOTIDE SEQUENCE [LARGE SCALE GENOMIC DNA]</scope>
    <source>
        <strain evidence="4">cv. Nipponbare</strain>
    </source>
</reference>
<feature type="compositionally biased region" description="Low complexity" evidence="2">
    <location>
        <begin position="113"/>
        <end position="124"/>
    </location>
</feature>
<keyword evidence="1" id="KW-0378">Hydrolase</keyword>
<gene>
    <name evidence="3" type="ordered locus">Os11g0149250</name>
    <name evidence="3" type="ORF">OSNPB_110149250</name>
</gene>
<dbReference type="InterPro" id="IPR051915">
    <property type="entry name" value="Cellulose_Degrad_GH3"/>
</dbReference>
<protein>
    <submittedName>
        <fullName evidence="3">Os11g0149250 protein</fullName>
    </submittedName>
</protein>
<dbReference type="InParanoid" id="A0A0P0XZC5"/>
<evidence type="ECO:0000313" key="3">
    <source>
        <dbReference type="EMBL" id="BAT12693.1"/>
    </source>
</evidence>
<accession>A0A0P0XZC5</accession>
<dbReference type="InterPro" id="IPR036881">
    <property type="entry name" value="Glyco_hydro_3_C_sf"/>
</dbReference>
<dbReference type="Proteomes" id="UP000059680">
    <property type="component" value="Chromosome 11"/>
</dbReference>
<dbReference type="AlphaFoldDB" id="A0A0P0XZC5"/>
<dbReference type="EMBL" id="AP014967">
    <property type="protein sequence ID" value="BAT12693.1"/>
    <property type="molecule type" value="Genomic_DNA"/>
</dbReference>
<name>A0A0P0XZC5_ORYSJ</name>
<dbReference type="PANTHER" id="PTHR30620:SF23">
    <property type="entry name" value="OS02G0131400 PROTEIN"/>
    <property type="match status" value="1"/>
</dbReference>
<organism evidence="3 4">
    <name type="scientific">Oryza sativa subsp. japonica</name>
    <name type="common">Rice</name>
    <dbReference type="NCBI Taxonomy" id="39947"/>
    <lineage>
        <taxon>Eukaryota</taxon>
        <taxon>Viridiplantae</taxon>
        <taxon>Streptophyta</taxon>
        <taxon>Embryophyta</taxon>
        <taxon>Tracheophyta</taxon>
        <taxon>Spermatophyta</taxon>
        <taxon>Magnoliopsida</taxon>
        <taxon>Liliopsida</taxon>
        <taxon>Poales</taxon>
        <taxon>Poaceae</taxon>
        <taxon>BOP clade</taxon>
        <taxon>Oryzoideae</taxon>
        <taxon>Oryzeae</taxon>
        <taxon>Oryzinae</taxon>
        <taxon>Oryza</taxon>
        <taxon>Oryza sativa</taxon>
    </lineage>
</organism>
<dbReference type="STRING" id="39947.A0A0P0XZC5"/>
<proteinExistence type="predicted"/>
<dbReference type="GO" id="GO:0004553">
    <property type="term" value="F:hydrolase activity, hydrolyzing O-glycosyl compounds"/>
    <property type="evidence" value="ECO:0007669"/>
    <property type="project" value="InterPro"/>
</dbReference>
<keyword evidence="4" id="KW-1185">Reference proteome</keyword>